<dbReference type="AlphaFoldDB" id="A0AA86P208"/>
<name>A0AA86P208_9EUKA</name>
<keyword evidence="3" id="KW-1185">Reference proteome</keyword>
<comment type="caution">
    <text evidence="1">The sequence shown here is derived from an EMBL/GenBank/DDBJ whole genome shotgun (WGS) entry which is preliminary data.</text>
</comment>
<dbReference type="EMBL" id="CATOUU010000450">
    <property type="protein sequence ID" value="CAI9930151.1"/>
    <property type="molecule type" value="Genomic_DNA"/>
</dbReference>
<organism evidence="1">
    <name type="scientific">Hexamita inflata</name>
    <dbReference type="NCBI Taxonomy" id="28002"/>
    <lineage>
        <taxon>Eukaryota</taxon>
        <taxon>Metamonada</taxon>
        <taxon>Diplomonadida</taxon>
        <taxon>Hexamitidae</taxon>
        <taxon>Hexamitinae</taxon>
        <taxon>Hexamita</taxon>
    </lineage>
</organism>
<gene>
    <name evidence="1" type="ORF">HINF_LOCUS17796</name>
    <name evidence="2" type="ORF">HINF_LOCUS78802</name>
</gene>
<evidence type="ECO:0000313" key="3">
    <source>
        <dbReference type="Proteomes" id="UP001642409"/>
    </source>
</evidence>
<evidence type="ECO:0000313" key="2">
    <source>
        <dbReference type="EMBL" id="CAL6115839.1"/>
    </source>
</evidence>
<protein>
    <submittedName>
        <fullName evidence="2">Hypothetical_protein</fullName>
    </submittedName>
</protein>
<dbReference type="EMBL" id="CAXDID020000920">
    <property type="protein sequence ID" value="CAL6115839.1"/>
    <property type="molecule type" value="Genomic_DNA"/>
</dbReference>
<dbReference type="Proteomes" id="UP001642409">
    <property type="component" value="Unassembled WGS sequence"/>
</dbReference>
<sequence>MSLNHSPPPLHRPQRLHRKALNAAQALPRQNKEKNHRLLPSDFGIFYSVILALLCDSGRLGPFWRLLFSHLVPAGSPREPSARLYGVIITLLFLLEAFPTHLDFCNLCMVHSIRTRLILVIHDKSVQMQ</sequence>
<accession>A0AA86P208</accession>
<reference evidence="1" key="1">
    <citation type="submission" date="2023-06" db="EMBL/GenBank/DDBJ databases">
        <authorList>
            <person name="Kurt Z."/>
        </authorList>
    </citation>
    <scope>NUCLEOTIDE SEQUENCE</scope>
</reference>
<evidence type="ECO:0000313" key="1">
    <source>
        <dbReference type="EMBL" id="CAI9930151.1"/>
    </source>
</evidence>
<reference evidence="2 3" key="2">
    <citation type="submission" date="2024-07" db="EMBL/GenBank/DDBJ databases">
        <authorList>
            <person name="Akdeniz Z."/>
        </authorList>
    </citation>
    <scope>NUCLEOTIDE SEQUENCE [LARGE SCALE GENOMIC DNA]</scope>
</reference>
<proteinExistence type="predicted"/>